<dbReference type="PANTHER" id="PTHR35446">
    <property type="entry name" value="SI:CH211-175M2.5"/>
    <property type="match status" value="1"/>
</dbReference>
<dbReference type="InterPro" id="IPR029032">
    <property type="entry name" value="AhpD-like"/>
</dbReference>
<dbReference type="EMBL" id="CP002467">
    <property type="protein sequence ID" value="ADV84491.1"/>
    <property type="molecule type" value="Genomic_DNA"/>
</dbReference>
<evidence type="ECO:0000313" key="2">
    <source>
        <dbReference type="EMBL" id="ADV84491.1"/>
    </source>
</evidence>
<dbReference type="InterPro" id="IPR004675">
    <property type="entry name" value="AhpD_core"/>
</dbReference>
<dbReference type="Gene3D" id="1.20.1290.10">
    <property type="entry name" value="AhpD-like"/>
    <property type="match status" value="1"/>
</dbReference>
<dbReference type="HOGENOM" id="CLU_082760_5_0_0"/>
<dbReference type="InterPro" id="IPR003779">
    <property type="entry name" value="CMD-like"/>
</dbReference>
<accession>E8V176</accession>
<evidence type="ECO:0000259" key="1">
    <source>
        <dbReference type="Pfam" id="PF02627"/>
    </source>
</evidence>
<reference evidence="2 3" key="1">
    <citation type="journal article" date="2012" name="Stand. Genomic Sci.">
        <title>Complete genome sequence of Terriglobus saanensis type strain SP1PR4(T), an Acidobacteria from tundra soil.</title>
        <authorList>
            <person name="Rawat S.R."/>
            <person name="Mannisto M.K."/>
            <person name="Starovoytov V."/>
            <person name="Goodwin L."/>
            <person name="Nolan M."/>
            <person name="Hauser L."/>
            <person name="Land M."/>
            <person name="Davenport K.W."/>
            <person name="Woyke T."/>
            <person name="Haggblom M.M."/>
        </authorList>
    </citation>
    <scope>NUCLEOTIDE SEQUENCE</scope>
    <source>
        <strain evidence="3">ATCC BAA-1853 / DSM 23119 / SP1PR4</strain>
    </source>
</reference>
<protein>
    <submittedName>
        <fullName evidence="2">Alkylhydroperoxidase like protein, AhpD family</fullName>
    </submittedName>
</protein>
<dbReference type="Pfam" id="PF02627">
    <property type="entry name" value="CMD"/>
    <property type="match status" value="1"/>
</dbReference>
<keyword evidence="3" id="KW-1185">Reference proteome</keyword>
<dbReference type="GO" id="GO:0051920">
    <property type="term" value="F:peroxiredoxin activity"/>
    <property type="evidence" value="ECO:0007669"/>
    <property type="project" value="InterPro"/>
</dbReference>
<gene>
    <name evidence="2" type="ordered locus">AciPR4_3741</name>
</gene>
<feature type="domain" description="Carboxymuconolactone decarboxylase-like" evidence="1">
    <location>
        <begin position="43"/>
        <end position="119"/>
    </location>
</feature>
<dbReference type="RefSeq" id="WP_013570221.1">
    <property type="nucleotide sequence ID" value="NC_014963.1"/>
</dbReference>
<dbReference type="STRING" id="401053.AciPR4_3741"/>
<dbReference type="KEGG" id="tsa:AciPR4_3741"/>
<keyword evidence="2" id="KW-0575">Peroxidase</keyword>
<dbReference type="NCBIfam" id="TIGR00778">
    <property type="entry name" value="ahpD_dom"/>
    <property type="match status" value="1"/>
</dbReference>
<evidence type="ECO:0000313" key="3">
    <source>
        <dbReference type="Proteomes" id="UP000006844"/>
    </source>
</evidence>
<dbReference type="AlphaFoldDB" id="E8V176"/>
<keyword evidence="2" id="KW-0560">Oxidoreductase</keyword>
<proteinExistence type="predicted"/>
<dbReference type="PANTHER" id="PTHR35446:SF3">
    <property type="entry name" value="CMD DOMAIN-CONTAINING PROTEIN"/>
    <property type="match status" value="1"/>
</dbReference>
<dbReference type="SUPFAM" id="SSF69118">
    <property type="entry name" value="AhpD-like"/>
    <property type="match status" value="1"/>
</dbReference>
<dbReference type="Proteomes" id="UP000006844">
    <property type="component" value="Chromosome"/>
</dbReference>
<dbReference type="eggNOG" id="COG2128">
    <property type="taxonomic scope" value="Bacteria"/>
</dbReference>
<name>E8V176_TERSS</name>
<sequence length="181" mass="19118">MSRLKTIDPSVATGKAKELLDAVKGKLGIVPNMTKVMATSPVVLESYLGFSGALAAGLLDAKTREKLALLTAQENACDYCLSAHTAIGKLVGLKDEEIVASRHGDGNNPKTTAALAFAKHVLDTKGQISEAELTEVRHAGFSDGEIAEIIAHVALNVFTNYFNIAADVDIDFPKVSHSEVA</sequence>
<organism evidence="2 3">
    <name type="scientific">Terriglobus saanensis (strain ATCC BAA-1853 / DSM 23119 / SP1PR4)</name>
    <dbReference type="NCBI Taxonomy" id="401053"/>
    <lineage>
        <taxon>Bacteria</taxon>
        <taxon>Pseudomonadati</taxon>
        <taxon>Acidobacteriota</taxon>
        <taxon>Terriglobia</taxon>
        <taxon>Terriglobales</taxon>
        <taxon>Acidobacteriaceae</taxon>
        <taxon>Terriglobus</taxon>
    </lineage>
</organism>
<dbReference type="OrthoDB" id="9801997at2"/>